<protein>
    <recommendedName>
        <fullName evidence="10">CAP-Gly domain-containing protein</fullName>
    </recommendedName>
</protein>
<dbReference type="SUPFAM" id="SSF74924">
    <property type="entry name" value="Cap-Gly domain"/>
    <property type="match status" value="1"/>
</dbReference>
<evidence type="ECO:0000256" key="2">
    <source>
        <dbReference type="ARBA" id="ARBA00011010"/>
    </source>
</evidence>
<name>A0ABR3GYL9_9PEZI</name>
<feature type="coiled-coil region" evidence="8">
    <location>
        <begin position="531"/>
        <end position="582"/>
    </location>
</feature>
<dbReference type="Gene3D" id="2.30.30.190">
    <property type="entry name" value="CAP Gly-rich-like domain"/>
    <property type="match status" value="1"/>
</dbReference>
<organism evidence="11 12">
    <name type="scientific">Discina gigas</name>
    <dbReference type="NCBI Taxonomy" id="1032678"/>
    <lineage>
        <taxon>Eukaryota</taxon>
        <taxon>Fungi</taxon>
        <taxon>Dikarya</taxon>
        <taxon>Ascomycota</taxon>
        <taxon>Pezizomycotina</taxon>
        <taxon>Pezizomycetes</taxon>
        <taxon>Pezizales</taxon>
        <taxon>Discinaceae</taxon>
        <taxon>Discina</taxon>
    </lineage>
</organism>
<comment type="caution">
    <text evidence="11">The sequence shown here is derived from an EMBL/GenBank/DDBJ whole genome shotgun (WGS) entry which is preliminary data.</text>
</comment>
<feature type="domain" description="CAP-Gly" evidence="10">
    <location>
        <begin position="23"/>
        <end position="65"/>
    </location>
</feature>
<dbReference type="InterPro" id="IPR000938">
    <property type="entry name" value="CAP-Gly_domain"/>
</dbReference>
<evidence type="ECO:0000256" key="8">
    <source>
        <dbReference type="SAM" id="Coils"/>
    </source>
</evidence>
<accession>A0ABR3GYL9</accession>
<feature type="compositionally biased region" description="Polar residues" evidence="9">
    <location>
        <begin position="232"/>
        <end position="244"/>
    </location>
</feature>
<dbReference type="PANTHER" id="PTHR18916">
    <property type="entry name" value="DYNACTIN 1-RELATED MICROTUBULE-BINDING"/>
    <property type="match status" value="1"/>
</dbReference>
<keyword evidence="4" id="KW-0493">Microtubule</keyword>
<dbReference type="PROSITE" id="PS50245">
    <property type="entry name" value="CAP_GLY_2"/>
    <property type="match status" value="1"/>
</dbReference>
<evidence type="ECO:0000256" key="6">
    <source>
        <dbReference type="ARBA" id="ARBA00023054"/>
    </source>
</evidence>
<evidence type="ECO:0000256" key="4">
    <source>
        <dbReference type="ARBA" id="ARBA00022701"/>
    </source>
</evidence>
<sequence length="1343" mass="150073">MGDFLVGDHVEVGGYAAIVRFVGQTAFSPGDWIGVELETPQGKNDGAVQGERYFNCPPNRGMFVRPIIPRLMERPVPLKRASIIAPTPVSPRMTAPRPLSLKMAPGSPTPGTGTPRTGTPLTRPPSVVGRVGTPVSTGTHTPQRSGTTTPRPGSMGPPPAPGQKPTTTGPGSRQVVRRASTVNVHSAAMSRTSSVQSNTSSPGARPPTVGNNRLSLKPGGLSALSAGRKHSVTSTSSEQGSPDGSHSAGGAMRRSRSDDREPRVSPVATRGPGRRESLAIPAGSPKPLPRAATMGAAANSPSPAQTNAAANNAAMAREAEDLKSTIKVLEKKRQDDRDKLKALERVQVERDKFQMIIEKLQAKYQPQQAELSDSRKQLKDMKTYVDEMENIKQENEMMVEMATLDREMAEEQTESLRAELDIVRGRAEELEMEVEILREENAELSGEMTQEEKTSASWLQMEKQNERLRDALLRLRDMTSQTEAELKDTIKSLEEDTNELTTIKEQAGVTKEKLVASEAAVEDLRSQLETALGAEEMLEDLTERNMSMSEQIEELKSTIEDLESLKEISDELEINHVETEKQMQEEIDYKDLIIVEQARRIQLLDGSNEEAEYTITRFRDLVTNLQSDLEDMRASQQITETEAEELTARSRSMMDINMKLQITAAKAQNKTIDLELRRLEADEAMEHLSIVQMFLPEAYRSERDSVLALLRFKRVGFKAHLLQTFVKERLTGQAGQPQKGNEESLMDACDMCDKLTWVSAMCDRFVNCISGCNISQFEKFRGALYELDPVERALNGWIEGLRKDDLKEKQCVAELQRTMALMSHLGEIHLKNDLEGFAGDLHMRVLLMQSYMESTAAAISQAKLMVQNKLPASSEEEEINEIASNFAKKTDAVVSHSRSAKVIVGKILRSLNDFQQRSLSLTQDKLSHFKTCEEATKKLADYARSVGSDVYELLYSDDARENIGWQDVQTKLFRTTEKVLLVVEADVFGAFGKELKNLTNLLVELGSTAADIDMTAEFEKAQAPWVIRAHELKVTKTISIDAEEEIRRLKDDILERATQIKLRDKVFEESAVKIELLESRMRNVTKQSERIEVLEKLVSQGTIREKDFSDAIENLNEEIQTLDAEVDKWKKTANDKRALGEVDRIGAEKAVATAREVDVLKKEIAALTGAVNFLRDENTRINKNDLFAPDSWLLKPLLAGPVDKEVDEYEQALATEGQDVLAELMLLATESRIVDLTQGPKNRKAWRPARETPRYHFLEQREHYESLASWRDEVTTRALYHDAAKVALRPRKSKKAKNVFGARVNIKLPSLYPTGMKMAPTVTDVVIQEPDGWESFQEVMKFT</sequence>
<comment type="subcellular location">
    <subcellularLocation>
        <location evidence="1">Cytoplasm</location>
        <location evidence="1">Cytoskeleton</location>
    </subcellularLocation>
</comment>
<evidence type="ECO:0000313" key="11">
    <source>
        <dbReference type="EMBL" id="KAL0640706.1"/>
    </source>
</evidence>
<dbReference type="SMART" id="SM01052">
    <property type="entry name" value="CAP_GLY"/>
    <property type="match status" value="1"/>
</dbReference>
<keyword evidence="3" id="KW-0963">Cytoplasm</keyword>
<feature type="compositionally biased region" description="Low complexity" evidence="9">
    <location>
        <begin position="190"/>
        <end position="201"/>
    </location>
</feature>
<feature type="coiled-coil region" evidence="8">
    <location>
        <begin position="399"/>
        <end position="496"/>
    </location>
</feature>
<dbReference type="PROSITE" id="PS00845">
    <property type="entry name" value="CAP_GLY_1"/>
    <property type="match status" value="1"/>
</dbReference>
<dbReference type="Proteomes" id="UP001447188">
    <property type="component" value="Unassembled WGS sequence"/>
</dbReference>
<keyword evidence="7" id="KW-0206">Cytoskeleton</keyword>
<evidence type="ECO:0000313" key="12">
    <source>
        <dbReference type="Proteomes" id="UP001447188"/>
    </source>
</evidence>
<keyword evidence="12" id="KW-1185">Reference proteome</keyword>
<feature type="region of interest" description="Disordered" evidence="9">
    <location>
        <begin position="88"/>
        <end position="316"/>
    </location>
</feature>
<evidence type="ECO:0000259" key="10">
    <source>
        <dbReference type="PROSITE" id="PS50245"/>
    </source>
</evidence>
<dbReference type="InterPro" id="IPR036859">
    <property type="entry name" value="CAP-Gly_dom_sf"/>
</dbReference>
<feature type="compositionally biased region" description="Polar residues" evidence="9">
    <location>
        <begin position="134"/>
        <end position="145"/>
    </location>
</feature>
<dbReference type="Pfam" id="PF01302">
    <property type="entry name" value="CAP_GLY"/>
    <property type="match status" value="1"/>
</dbReference>
<dbReference type="Pfam" id="PF12455">
    <property type="entry name" value="Dynactin"/>
    <property type="match status" value="1"/>
</dbReference>
<feature type="compositionally biased region" description="Low complexity" evidence="9">
    <location>
        <begin position="296"/>
        <end position="316"/>
    </location>
</feature>
<proteinExistence type="inferred from homology"/>
<evidence type="ECO:0000256" key="5">
    <source>
        <dbReference type="ARBA" id="ARBA00023017"/>
    </source>
</evidence>
<evidence type="ECO:0000256" key="3">
    <source>
        <dbReference type="ARBA" id="ARBA00022490"/>
    </source>
</evidence>
<feature type="coiled-coil region" evidence="8">
    <location>
        <begin position="1074"/>
        <end position="1132"/>
    </location>
</feature>
<reference evidence="11 12" key="1">
    <citation type="submission" date="2024-02" db="EMBL/GenBank/DDBJ databases">
        <title>Discinaceae phylogenomics.</title>
        <authorList>
            <person name="Dirks A.C."/>
            <person name="James T.Y."/>
        </authorList>
    </citation>
    <scope>NUCLEOTIDE SEQUENCE [LARGE SCALE GENOMIC DNA]</scope>
    <source>
        <strain evidence="11 12">ACD0624</strain>
    </source>
</reference>
<dbReference type="InterPro" id="IPR022157">
    <property type="entry name" value="Dynactin"/>
</dbReference>
<feature type="coiled-coil region" evidence="8">
    <location>
        <begin position="629"/>
        <end position="682"/>
    </location>
</feature>
<evidence type="ECO:0000256" key="9">
    <source>
        <dbReference type="SAM" id="MobiDB-lite"/>
    </source>
</evidence>
<dbReference type="EMBL" id="JBBBZM010000001">
    <property type="protein sequence ID" value="KAL0640706.1"/>
    <property type="molecule type" value="Genomic_DNA"/>
</dbReference>
<evidence type="ECO:0000256" key="7">
    <source>
        <dbReference type="ARBA" id="ARBA00023212"/>
    </source>
</evidence>
<keyword evidence="5" id="KW-0243">Dynein</keyword>
<feature type="compositionally biased region" description="Low complexity" evidence="9">
    <location>
        <begin position="105"/>
        <end position="126"/>
    </location>
</feature>
<keyword evidence="6 8" id="KW-0175">Coiled coil</keyword>
<comment type="similarity">
    <text evidence="2">Belongs to the dynactin 150 kDa subunit family.</text>
</comment>
<evidence type="ECO:0000256" key="1">
    <source>
        <dbReference type="ARBA" id="ARBA00004245"/>
    </source>
</evidence>
<gene>
    <name evidence="11" type="ORF">Q9L58_000010</name>
</gene>